<organism evidence="5 6">
    <name type="scientific">Aristolochia fimbriata</name>
    <name type="common">White veined hardy Dutchman's pipe vine</name>
    <dbReference type="NCBI Taxonomy" id="158543"/>
    <lineage>
        <taxon>Eukaryota</taxon>
        <taxon>Viridiplantae</taxon>
        <taxon>Streptophyta</taxon>
        <taxon>Embryophyta</taxon>
        <taxon>Tracheophyta</taxon>
        <taxon>Spermatophyta</taxon>
        <taxon>Magnoliopsida</taxon>
        <taxon>Magnoliidae</taxon>
        <taxon>Piperales</taxon>
        <taxon>Aristolochiaceae</taxon>
        <taxon>Aristolochia</taxon>
    </lineage>
</organism>
<keyword evidence="2" id="KW-0472">Membrane</keyword>
<keyword evidence="2" id="KW-1133">Transmembrane helix</keyword>
<dbReference type="InterPro" id="IPR028939">
    <property type="entry name" value="P5C_Rdtase_cat_N"/>
</dbReference>
<dbReference type="Proteomes" id="UP000825729">
    <property type="component" value="Unassembled WGS sequence"/>
</dbReference>
<dbReference type="GO" id="GO:0006571">
    <property type="term" value="P:tyrosine biosynthetic process"/>
    <property type="evidence" value="ECO:0007669"/>
    <property type="project" value="InterPro"/>
</dbReference>
<feature type="transmembrane region" description="Helical" evidence="2">
    <location>
        <begin position="43"/>
        <end position="62"/>
    </location>
</feature>
<keyword evidence="2" id="KW-0812">Transmembrane</keyword>
<dbReference type="InterPro" id="IPR008927">
    <property type="entry name" value="6-PGluconate_DH-like_C_sf"/>
</dbReference>
<dbReference type="PANTHER" id="PTHR43207">
    <property type="entry name" value="AROGENATE DEHYDROGENASE-RELATED"/>
    <property type="match status" value="1"/>
</dbReference>
<dbReference type="InterPro" id="IPR036291">
    <property type="entry name" value="NAD(P)-bd_dom_sf"/>
</dbReference>
<dbReference type="PROSITE" id="PS51176">
    <property type="entry name" value="PDH_ADH"/>
    <property type="match status" value="1"/>
</dbReference>
<accession>A0AAV7FG18</accession>
<name>A0AAV7FG18_ARIFI</name>
<comment type="caution">
    <text evidence="5">The sequence shown here is derived from an EMBL/GenBank/DDBJ whole genome shotgun (WGS) entry which is preliminary data.</text>
</comment>
<proteinExistence type="predicted"/>
<dbReference type="InterPro" id="IPR045011">
    <property type="entry name" value="TYRAAT1/2"/>
</dbReference>
<dbReference type="SUPFAM" id="SSF48179">
    <property type="entry name" value="6-phosphogluconate dehydrogenase C-terminal domain-like"/>
    <property type="match status" value="1"/>
</dbReference>
<protein>
    <recommendedName>
        <fullName evidence="4">Prephenate/arogenate dehydrogenase domain-containing protein</fullName>
    </recommendedName>
</protein>
<evidence type="ECO:0000256" key="2">
    <source>
        <dbReference type="SAM" id="Phobius"/>
    </source>
</evidence>
<evidence type="ECO:0000256" key="3">
    <source>
        <dbReference type="SAM" id="SignalP"/>
    </source>
</evidence>
<dbReference type="InterPro" id="IPR003099">
    <property type="entry name" value="Prephen_DH"/>
</dbReference>
<sequence length="422" mass="48110">MASLCAFFLFLVLFLTGMLQHLQGILGGFHVDHNKTDLTASSVFLVGFPVIRIIILFCVRVANIWDSWRPFIILLDDVNMLSLNSSPHSCYIKQLAPPKRLSRFAYTIGSLPSWFTFSPHGRHHGRVSRIRAIDAAQPYDYEAHIHSQFERSTKLKIAIVGFGNFGQFLARTFVKQGHIVLAFSRTDHSAVAGEMGVSFFNDPHDLCEEHPEVILLSTSITSTESVLKSLPFQRLKRNTLFVDVLSVKEFAKKVFLKLLPPEFDILCTHPMFGPESGKDGWQGLTFVYEKVRIGSEESRISRCDRYLQIFAQEGCNMMEMTCEEHDRYAAGSQFITHTVGRMLGKLRLQSTPINTKGYESLLKLVENTQGDSYDLYYGLFLYNLNAIEELERLEMAFEAVKKQLFGQLHDVLRQQLFNSEDT</sequence>
<feature type="signal peptide" evidence="3">
    <location>
        <begin position="1"/>
        <end position="24"/>
    </location>
</feature>
<dbReference type="SUPFAM" id="SSF51735">
    <property type="entry name" value="NAD(P)-binding Rossmann-fold domains"/>
    <property type="match status" value="1"/>
</dbReference>
<feature type="chain" id="PRO_5043742467" description="Prephenate/arogenate dehydrogenase domain-containing protein" evidence="3">
    <location>
        <begin position="25"/>
        <end position="422"/>
    </location>
</feature>
<dbReference type="GO" id="GO:0033730">
    <property type="term" value="F:arogenate dehydrogenase (NADP+) activity"/>
    <property type="evidence" value="ECO:0007669"/>
    <property type="project" value="InterPro"/>
</dbReference>
<dbReference type="InterPro" id="IPR059064">
    <property type="entry name" value="TYRAAT2_C"/>
</dbReference>
<feature type="domain" description="Prephenate/arogenate dehydrogenase" evidence="4">
    <location>
        <begin position="155"/>
        <end position="422"/>
    </location>
</feature>
<evidence type="ECO:0000259" key="4">
    <source>
        <dbReference type="PROSITE" id="PS51176"/>
    </source>
</evidence>
<evidence type="ECO:0000256" key="1">
    <source>
        <dbReference type="ARBA" id="ARBA00023002"/>
    </source>
</evidence>
<gene>
    <name evidence="5" type="ORF">H6P81_004007</name>
</gene>
<dbReference type="EMBL" id="JAINDJ010000002">
    <property type="protein sequence ID" value="KAG9459499.1"/>
    <property type="molecule type" value="Genomic_DNA"/>
</dbReference>
<keyword evidence="3" id="KW-0732">Signal</keyword>
<dbReference type="Pfam" id="PF26213">
    <property type="entry name" value="TYRAAT1_C"/>
    <property type="match status" value="1"/>
</dbReference>
<dbReference type="GO" id="GO:0008977">
    <property type="term" value="F:prephenate dehydrogenase (NAD+) activity"/>
    <property type="evidence" value="ECO:0007669"/>
    <property type="project" value="InterPro"/>
</dbReference>
<dbReference type="Pfam" id="PF03807">
    <property type="entry name" value="F420_oxidored"/>
    <property type="match status" value="1"/>
</dbReference>
<keyword evidence="1" id="KW-0560">Oxidoreductase</keyword>
<reference evidence="5 6" key="1">
    <citation type="submission" date="2021-07" db="EMBL/GenBank/DDBJ databases">
        <title>The Aristolochia fimbriata genome: insights into angiosperm evolution, floral development and chemical biosynthesis.</title>
        <authorList>
            <person name="Jiao Y."/>
        </authorList>
    </citation>
    <scope>NUCLEOTIDE SEQUENCE [LARGE SCALE GENOMIC DNA]</scope>
    <source>
        <strain evidence="5">IBCAS-2021</strain>
        <tissue evidence="5">Leaf</tissue>
    </source>
</reference>
<evidence type="ECO:0000313" key="5">
    <source>
        <dbReference type="EMBL" id="KAG9459499.1"/>
    </source>
</evidence>
<dbReference type="GO" id="GO:0004665">
    <property type="term" value="F:prephenate dehydrogenase (NADP+) activity"/>
    <property type="evidence" value="ECO:0007669"/>
    <property type="project" value="InterPro"/>
</dbReference>
<keyword evidence="6" id="KW-1185">Reference proteome</keyword>
<evidence type="ECO:0000313" key="6">
    <source>
        <dbReference type="Proteomes" id="UP000825729"/>
    </source>
</evidence>
<dbReference type="AlphaFoldDB" id="A0AAV7FG18"/>
<dbReference type="Gene3D" id="3.40.50.720">
    <property type="entry name" value="NAD(P)-binding Rossmann-like Domain"/>
    <property type="match status" value="1"/>
</dbReference>
<dbReference type="PANTHER" id="PTHR43207:SF4">
    <property type="entry name" value="AROGENATE DEHYDROGENASE 2, CHLOROPLASTIC"/>
    <property type="match status" value="1"/>
</dbReference>